<keyword evidence="1" id="KW-0812">Transmembrane</keyword>
<proteinExistence type="predicted"/>
<sequence>MHKSCDDHEIADGHCLDCCKVPGRCSFYKWLADYRNVLLAGKELQLIGDHHCGGVCCSSLQVAGDMKIRSSTSWVDERKIDKLINLVQILVVISVVVVIVVFFGVIALLVKL</sequence>
<evidence type="ECO:0000313" key="4">
    <source>
        <dbReference type="Proteomes" id="UP001497457"/>
    </source>
</evidence>
<dbReference type="AlphaFoldDB" id="A0ABC9AQM1"/>
<keyword evidence="4" id="KW-1185">Reference proteome</keyword>
<dbReference type="EMBL" id="OZ075131">
    <property type="protein sequence ID" value="CAL4980804.1"/>
    <property type="molecule type" value="Genomic_DNA"/>
</dbReference>
<reference evidence="2 4" key="2">
    <citation type="submission" date="2024-10" db="EMBL/GenBank/DDBJ databases">
        <authorList>
            <person name="Ryan C."/>
        </authorList>
    </citation>
    <scope>NUCLEOTIDE SEQUENCE [LARGE SCALE GENOMIC DNA]</scope>
</reference>
<keyword evidence="1" id="KW-1133">Transmembrane helix</keyword>
<evidence type="ECO:0000313" key="2">
    <source>
        <dbReference type="EMBL" id="CAL4980804.1"/>
    </source>
</evidence>
<keyword evidence="1" id="KW-0472">Membrane</keyword>
<organism evidence="2 4">
    <name type="scientific">Urochloa decumbens</name>
    <dbReference type="NCBI Taxonomy" id="240449"/>
    <lineage>
        <taxon>Eukaryota</taxon>
        <taxon>Viridiplantae</taxon>
        <taxon>Streptophyta</taxon>
        <taxon>Embryophyta</taxon>
        <taxon>Tracheophyta</taxon>
        <taxon>Spermatophyta</taxon>
        <taxon>Magnoliopsida</taxon>
        <taxon>Liliopsida</taxon>
        <taxon>Poales</taxon>
        <taxon>Poaceae</taxon>
        <taxon>PACMAD clade</taxon>
        <taxon>Panicoideae</taxon>
        <taxon>Panicodae</taxon>
        <taxon>Paniceae</taxon>
        <taxon>Melinidinae</taxon>
        <taxon>Urochloa</taxon>
    </lineage>
</organism>
<dbReference type="EMBL" id="OZ075133">
    <property type="protein sequence ID" value="CAL4987567.1"/>
    <property type="molecule type" value="Genomic_DNA"/>
</dbReference>
<name>A0ABC9AQM1_9POAL</name>
<accession>A0ABC9AQM1</accession>
<protein>
    <submittedName>
        <fullName evidence="2">Uncharacterized protein</fullName>
    </submittedName>
</protein>
<reference evidence="4" key="1">
    <citation type="submission" date="2024-06" db="EMBL/GenBank/DDBJ databases">
        <authorList>
            <person name="Ryan C."/>
        </authorList>
    </citation>
    <scope>NUCLEOTIDE SEQUENCE [LARGE SCALE GENOMIC DNA]</scope>
</reference>
<feature type="transmembrane region" description="Helical" evidence="1">
    <location>
        <begin position="86"/>
        <end position="110"/>
    </location>
</feature>
<evidence type="ECO:0000256" key="1">
    <source>
        <dbReference type="SAM" id="Phobius"/>
    </source>
</evidence>
<dbReference type="Proteomes" id="UP001497457">
    <property type="component" value="Chromosome 23rd"/>
</dbReference>
<gene>
    <name evidence="2" type="ORF">URODEC1_LOCUS55834</name>
    <name evidence="3" type="ORF">URODEC1_LOCUS58869</name>
</gene>
<dbReference type="Proteomes" id="UP001497457">
    <property type="component" value="Chromosome 21rd"/>
</dbReference>
<evidence type="ECO:0000313" key="3">
    <source>
        <dbReference type="EMBL" id="CAL4987567.1"/>
    </source>
</evidence>